<dbReference type="PANTHER" id="PTHR38790:SF4">
    <property type="entry name" value="2EXR DOMAIN-CONTAINING PROTEIN"/>
    <property type="match status" value="1"/>
</dbReference>
<proteinExistence type="predicted"/>
<accession>A0A9Q8L6Y3</accession>
<dbReference type="EMBL" id="CP090163">
    <property type="protein sequence ID" value="UJO12021.1"/>
    <property type="molecule type" value="Genomic_DNA"/>
</dbReference>
<dbReference type="RefSeq" id="XP_047756387.1">
    <property type="nucleotide sequence ID" value="XM_047899442.1"/>
</dbReference>
<dbReference type="GeneID" id="71980172"/>
<dbReference type="PANTHER" id="PTHR38790">
    <property type="entry name" value="2EXR DOMAIN-CONTAINING PROTEIN-RELATED"/>
    <property type="match status" value="1"/>
</dbReference>
<evidence type="ECO:0000259" key="1">
    <source>
        <dbReference type="Pfam" id="PF24864"/>
    </source>
</evidence>
<reference evidence="2" key="2">
    <citation type="journal article" date="2022" name="Microb. Genom.">
        <title>A chromosome-scale genome assembly of the tomato pathogen Cladosporium fulvum reveals a compartmentalized genome architecture and the presence of a dispensable chromosome.</title>
        <authorList>
            <person name="Zaccaron A.Z."/>
            <person name="Chen L.H."/>
            <person name="Samaras A."/>
            <person name="Stergiopoulos I."/>
        </authorList>
    </citation>
    <scope>NUCLEOTIDE SEQUENCE</scope>
    <source>
        <strain evidence="2">Race5_Kim</strain>
    </source>
</reference>
<gene>
    <name evidence="2" type="ORF">CLAFUR5_00294</name>
</gene>
<protein>
    <recommendedName>
        <fullName evidence="1">DUF7730 domain-containing protein</fullName>
    </recommendedName>
</protein>
<evidence type="ECO:0000313" key="3">
    <source>
        <dbReference type="Proteomes" id="UP000756132"/>
    </source>
</evidence>
<sequence length="370" mass="42490">MVGASGRRPMRRKVISTADLVLDTTSQVSQSTAAERLNMPAKVPRNANLLDYISHTPKDVDIDTPYRRRGGKRALAEVLEEKAARESSSRPRRAKAATEYKQFFNDADDYEAYERPKRITATSKLNKKQLVIYNKNATKSRLLRLPAELRIRIWKLVFGGEVVHIWEESQYGVPNHKLFRSVCKRHIGEEGEIQAITSSQAKVLDSFEPSHEGCNLRVKHYRRVKVCGVELSPPLTCRQIHREAALLPLQCNTFQFKRSSDLKLFLDRLIPAQARALQHLGILYSRCEGSWHDYGIKAQLKKKVQSLKALDLFMQFEGMFEDSWVKDQIAIALRTYSRLKLDKVNVAAYNSFGGYGRDWDPFHKKVDLEK</sequence>
<dbReference type="AlphaFoldDB" id="A0A9Q8L6Y3"/>
<dbReference type="OrthoDB" id="5413827at2759"/>
<reference evidence="2" key="1">
    <citation type="submission" date="2021-12" db="EMBL/GenBank/DDBJ databases">
        <authorList>
            <person name="Zaccaron A."/>
            <person name="Stergiopoulos I."/>
        </authorList>
    </citation>
    <scope>NUCLEOTIDE SEQUENCE</scope>
    <source>
        <strain evidence="2">Race5_Kim</strain>
    </source>
</reference>
<evidence type="ECO:0000313" key="2">
    <source>
        <dbReference type="EMBL" id="UJO12021.1"/>
    </source>
</evidence>
<name>A0A9Q8L6Y3_PASFU</name>
<dbReference type="InterPro" id="IPR056632">
    <property type="entry name" value="DUF7730"/>
</dbReference>
<dbReference type="Pfam" id="PF24864">
    <property type="entry name" value="DUF7730"/>
    <property type="match status" value="1"/>
</dbReference>
<dbReference type="KEGG" id="ffu:CLAFUR5_00294"/>
<dbReference type="Proteomes" id="UP000756132">
    <property type="component" value="Chromosome 1"/>
</dbReference>
<organism evidence="2 3">
    <name type="scientific">Passalora fulva</name>
    <name type="common">Tomato leaf mold</name>
    <name type="synonym">Cladosporium fulvum</name>
    <dbReference type="NCBI Taxonomy" id="5499"/>
    <lineage>
        <taxon>Eukaryota</taxon>
        <taxon>Fungi</taxon>
        <taxon>Dikarya</taxon>
        <taxon>Ascomycota</taxon>
        <taxon>Pezizomycotina</taxon>
        <taxon>Dothideomycetes</taxon>
        <taxon>Dothideomycetidae</taxon>
        <taxon>Mycosphaerellales</taxon>
        <taxon>Mycosphaerellaceae</taxon>
        <taxon>Fulvia</taxon>
    </lineage>
</organism>
<keyword evidence="3" id="KW-1185">Reference proteome</keyword>
<feature type="domain" description="DUF7730" evidence="1">
    <location>
        <begin position="138"/>
        <end position="285"/>
    </location>
</feature>